<organism evidence="9 10">
    <name type="scientific">Neptuniibacter pectenicola</name>
    <dbReference type="NCBI Taxonomy" id="1806669"/>
    <lineage>
        <taxon>Bacteria</taxon>
        <taxon>Pseudomonadati</taxon>
        <taxon>Pseudomonadota</taxon>
        <taxon>Gammaproteobacteria</taxon>
        <taxon>Oceanospirillales</taxon>
        <taxon>Oceanospirillaceae</taxon>
        <taxon>Neptuniibacter</taxon>
    </lineage>
</organism>
<feature type="transmembrane region" description="Helical" evidence="7">
    <location>
        <begin position="160"/>
        <end position="180"/>
    </location>
</feature>
<accession>A0ABU9TR59</accession>
<feature type="transmembrane region" description="Helical" evidence="7">
    <location>
        <begin position="16"/>
        <end position="33"/>
    </location>
</feature>
<feature type="transmembrane region" description="Helical" evidence="7">
    <location>
        <begin position="237"/>
        <end position="260"/>
    </location>
</feature>
<comment type="subcellular location">
    <subcellularLocation>
        <location evidence="1">Membrane</location>
        <topology evidence="1">Multi-pass membrane protein</topology>
    </subcellularLocation>
</comment>
<keyword evidence="4 9" id="KW-0378">Hydrolase</keyword>
<evidence type="ECO:0000259" key="8">
    <source>
        <dbReference type="Pfam" id="PF01694"/>
    </source>
</evidence>
<sequence length="478" mass="55473">MVIIPTEKRFDWKHPPIMLFILVLANVIIFFVYQKGDERTLSDALNRYETLEYFETEWPVYLNYLESSDVPEKVIVDYQLLYNQGQHQQLSFYMLSDFRFLDYLNAHWVTFQEPKKGDYWQDRKQIHQAFESTALYGFGLKPKDLGVTELVSYQFLHGSAMHLFGNMFFLIIFGFAVEAAIGHLRFLLFYLVSGIAGGVLFVMVNPYSPNALIGASGAISGVMAMYLGVFRFRKIEFFYWFFVFVGFIRAPALLVLPLYIANELYNYFTQMDSNVAFMAHTGGFVSGAILILTALLVDPKMLDEEYLAEDEVESPRQRDLDKVYKALGRFSFDTALNTLDDFINTYGNDFELLRVKYNLLNERGDPMRDAALIDLLKMEKLPLHQLAQVEALWLANDRLNEQMDNNEILQLGWRLSALPNLATAEHIFISLYSQGIKNETLSHFARKLSVSFGEREHEAKQIKYEKAAVEIYERCRRY</sequence>
<dbReference type="EC" id="3.4.21.-" evidence="9"/>
<feature type="transmembrane region" description="Helical" evidence="7">
    <location>
        <begin position="211"/>
        <end position="230"/>
    </location>
</feature>
<keyword evidence="10" id="KW-1185">Reference proteome</keyword>
<evidence type="ECO:0000256" key="3">
    <source>
        <dbReference type="ARBA" id="ARBA00022692"/>
    </source>
</evidence>
<feature type="domain" description="Peptidase S54 rhomboid" evidence="8">
    <location>
        <begin position="147"/>
        <end position="293"/>
    </location>
</feature>
<reference evidence="9 10" key="1">
    <citation type="submission" date="2024-03" db="EMBL/GenBank/DDBJ databases">
        <title>Community enrichment and isolation of bacterial strains for fucoidan degradation.</title>
        <authorList>
            <person name="Sichert A."/>
        </authorList>
    </citation>
    <scope>NUCLEOTIDE SEQUENCE [LARGE SCALE GENOMIC DNA]</scope>
    <source>
        <strain evidence="9 10">AS76</strain>
    </source>
</reference>
<feature type="transmembrane region" description="Helical" evidence="7">
    <location>
        <begin position="187"/>
        <end position="205"/>
    </location>
</feature>
<feature type="transmembrane region" description="Helical" evidence="7">
    <location>
        <begin position="275"/>
        <end position="297"/>
    </location>
</feature>
<dbReference type="InterPro" id="IPR022764">
    <property type="entry name" value="Peptidase_S54_rhomboid_dom"/>
</dbReference>
<keyword evidence="6 7" id="KW-0472">Membrane</keyword>
<dbReference type="GO" id="GO:0008233">
    <property type="term" value="F:peptidase activity"/>
    <property type="evidence" value="ECO:0007669"/>
    <property type="project" value="UniProtKB-KW"/>
</dbReference>
<dbReference type="PANTHER" id="PTHR43731:SF14">
    <property type="entry name" value="PRESENILIN-ASSOCIATED RHOMBOID-LIKE PROTEIN, MITOCHONDRIAL"/>
    <property type="match status" value="1"/>
</dbReference>
<dbReference type="GO" id="GO:0006508">
    <property type="term" value="P:proteolysis"/>
    <property type="evidence" value="ECO:0007669"/>
    <property type="project" value="UniProtKB-KW"/>
</dbReference>
<keyword evidence="9" id="KW-0645">Protease</keyword>
<name>A0ABU9TR59_9GAMM</name>
<dbReference type="EMBL" id="JBBMRA010000005">
    <property type="protein sequence ID" value="MEM5536214.1"/>
    <property type="molecule type" value="Genomic_DNA"/>
</dbReference>
<evidence type="ECO:0000256" key="5">
    <source>
        <dbReference type="ARBA" id="ARBA00022989"/>
    </source>
</evidence>
<dbReference type="Gene3D" id="1.20.1540.10">
    <property type="entry name" value="Rhomboid-like"/>
    <property type="match status" value="1"/>
</dbReference>
<evidence type="ECO:0000313" key="10">
    <source>
        <dbReference type="Proteomes" id="UP001449225"/>
    </source>
</evidence>
<keyword evidence="3 7" id="KW-0812">Transmembrane</keyword>
<evidence type="ECO:0000256" key="4">
    <source>
        <dbReference type="ARBA" id="ARBA00022801"/>
    </source>
</evidence>
<dbReference type="PANTHER" id="PTHR43731">
    <property type="entry name" value="RHOMBOID PROTEASE"/>
    <property type="match status" value="1"/>
</dbReference>
<evidence type="ECO:0000256" key="1">
    <source>
        <dbReference type="ARBA" id="ARBA00004141"/>
    </source>
</evidence>
<dbReference type="SUPFAM" id="SSF144091">
    <property type="entry name" value="Rhomboid-like"/>
    <property type="match status" value="1"/>
</dbReference>
<dbReference type="RefSeq" id="WP_342854176.1">
    <property type="nucleotide sequence ID" value="NZ_JBBMRA010000005.1"/>
</dbReference>
<evidence type="ECO:0000256" key="7">
    <source>
        <dbReference type="SAM" id="Phobius"/>
    </source>
</evidence>
<comment type="caution">
    <text evidence="9">The sequence shown here is derived from an EMBL/GenBank/DDBJ whole genome shotgun (WGS) entry which is preliminary data.</text>
</comment>
<protein>
    <submittedName>
        <fullName evidence="9">Rhomboid family intramembrane serine protease</fullName>
        <ecNumber evidence="9">3.4.21.-</ecNumber>
    </submittedName>
</protein>
<keyword evidence="5 7" id="KW-1133">Transmembrane helix</keyword>
<proteinExistence type="inferred from homology"/>
<comment type="similarity">
    <text evidence="2">Belongs to the peptidase S54 family.</text>
</comment>
<gene>
    <name evidence="9" type="ORF">WNY58_07400</name>
</gene>
<evidence type="ECO:0000256" key="6">
    <source>
        <dbReference type="ARBA" id="ARBA00023136"/>
    </source>
</evidence>
<dbReference type="Proteomes" id="UP001449225">
    <property type="component" value="Unassembled WGS sequence"/>
</dbReference>
<evidence type="ECO:0000256" key="2">
    <source>
        <dbReference type="ARBA" id="ARBA00009045"/>
    </source>
</evidence>
<dbReference type="InterPro" id="IPR050925">
    <property type="entry name" value="Rhomboid_protease_S54"/>
</dbReference>
<dbReference type="InterPro" id="IPR035952">
    <property type="entry name" value="Rhomboid-like_sf"/>
</dbReference>
<dbReference type="Pfam" id="PF01694">
    <property type="entry name" value="Rhomboid"/>
    <property type="match status" value="1"/>
</dbReference>
<evidence type="ECO:0000313" key="9">
    <source>
        <dbReference type="EMBL" id="MEM5536214.1"/>
    </source>
</evidence>